<accession>A0A0E9PT60</accession>
<organism evidence="1">
    <name type="scientific">Anguilla anguilla</name>
    <name type="common">European freshwater eel</name>
    <name type="synonym">Muraena anguilla</name>
    <dbReference type="NCBI Taxonomy" id="7936"/>
    <lineage>
        <taxon>Eukaryota</taxon>
        <taxon>Metazoa</taxon>
        <taxon>Chordata</taxon>
        <taxon>Craniata</taxon>
        <taxon>Vertebrata</taxon>
        <taxon>Euteleostomi</taxon>
        <taxon>Actinopterygii</taxon>
        <taxon>Neopterygii</taxon>
        <taxon>Teleostei</taxon>
        <taxon>Anguilliformes</taxon>
        <taxon>Anguillidae</taxon>
        <taxon>Anguilla</taxon>
    </lineage>
</organism>
<evidence type="ECO:0000313" key="1">
    <source>
        <dbReference type="EMBL" id="JAH07699.1"/>
    </source>
</evidence>
<name>A0A0E9PT60_ANGAN</name>
<reference evidence="1" key="2">
    <citation type="journal article" date="2015" name="Fish Shellfish Immunol.">
        <title>Early steps in the European eel (Anguilla anguilla)-Vibrio vulnificus interaction in the gills: Role of the RtxA13 toxin.</title>
        <authorList>
            <person name="Callol A."/>
            <person name="Pajuelo D."/>
            <person name="Ebbesson L."/>
            <person name="Teles M."/>
            <person name="MacKenzie S."/>
            <person name="Amaro C."/>
        </authorList>
    </citation>
    <scope>NUCLEOTIDE SEQUENCE</scope>
</reference>
<dbReference type="EMBL" id="GBXM01100878">
    <property type="protein sequence ID" value="JAH07699.1"/>
    <property type="molecule type" value="Transcribed_RNA"/>
</dbReference>
<sequence length="49" mass="5538">MLTFCKVRAEANQHTIFLSIKAAVSGTGIPQRCQLLQRSPENSIHEEQR</sequence>
<reference evidence="1" key="1">
    <citation type="submission" date="2014-11" db="EMBL/GenBank/DDBJ databases">
        <authorList>
            <person name="Amaro Gonzalez C."/>
        </authorList>
    </citation>
    <scope>NUCLEOTIDE SEQUENCE</scope>
</reference>
<protein>
    <submittedName>
        <fullName evidence="1">Uncharacterized protein</fullName>
    </submittedName>
</protein>
<dbReference type="AlphaFoldDB" id="A0A0E9PT60"/>
<proteinExistence type="predicted"/>